<reference evidence="4" key="1">
    <citation type="journal article" date="2014" name="Front. Microbiol.">
        <title>High frequency of phylogenetically diverse reductive dehalogenase-homologous genes in deep subseafloor sedimentary metagenomes.</title>
        <authorList>
            <person name="Kawai M."/>
            <person name="Futagami T."/>
            <person name="Toyoda A."/>
            <person name="Takaki Y."/>
            <person name="Nishi S."/>
            <person name="Hori S."/>
            <person name="Arai W."/>
            <person name="Tsubouchi T."/>
            <person name="Morono Y."/>
            <person name="Uchiyama I."/>
            <person name="Ito T."/>
            <person name="Fujiyama A."/>
            <person name="Inagaki F."/>
            <person name="Takami H."/>
        </authorList>
    </citation>
    <scope>NUCLEOTIDE SEQUENCE</scope>
    <source>
        <strain evidence="4">Expedition CK06-06</strain>
    </source>
</reference>
<accession>X0V5Y8</accession>
<dbReference type="GO" id="GO:0006412">
    <property type="term" value="P:translation"/>
    <property type="evidence" value="ECO:0007669"/>
    <property type="project" value="InterPro"/>
</dbReference>
<dbReference type="GO" id="GO:0003735">
    <property type="term" value="F:structural constituent of ribosome"/>
    <property type="evidence" value="ECO:0007669"/>
    <property type="project" value="InterPro"/>
</dbReference>
<dbReference type="SUPFAM" id="SSF52161">
    <property type="entry name" value="Ribosomal protein L13"/>
    <property type="match status" value="1"/>
</dbReference>
<dbReference type="PANTHER" id="PTHR11545">
    <property type="entry name" value="RIBOSOMAL PROTEIN L13"/>
    <property type="match status" value="1"/>
</dbReference>
<dbReference type="GO" id="GO:0003729">
    <property type="term" value="F:mRNA binding"/>
    <property type="evidence" value="ECO:0007669"/>
    <property type="project" value="TreeGrafter"/>
</dbReference>
<dbReference type="PIRSF" id="PIRSF002181">
    <property type="entry name" value="Ribosomal_L13"/>
    <property type="match status" value="1"/>
</dbReference>
<dbReference type="GO" id="GO:0022625">
    <property type="term" value="C:cytosolic large ribosomal subunit"/>
    <property type="evidence" value="ECO:0007669"/>
    <property type="project" value="TreeGrafter"/>
</dbReference>
<dbReference type="FunFam" id="3.90.1180.10:FF:000001">
    <property type="entry name" value="50S ribosomal protein L13"/>
    <property type="match status" value="1"/>
</dbReference>
<dbReference type="InterPro" id="IPR036899">
    <property type="entry name" value="Ribosomal_uL13_sf"/>
</dbReference>
<evidence type="ECO:0008006" key="5">
    <source>
        <dbReference type="Google" id="ProtNLM"/>
    </source>
</evidence>
<gene>
    <name evidence="4" type="ORF">S01H1_33879</name>
</gene>
<dbReference type="AlphaFoldDB" id="X0V5Y8"/>
<dbReference type="InterPro" id="IPR023563">
    <property type="entry name" value="Ribosomal_uL13_CS"/>
</dbReference>
<comment type="caution">
    <text evidence="4">The sequence shown here is derived from an EMBL/GenBank/DDBJ whole genome shotgun (WGS) entry which is preliminary data.</text>
</comment>
<evidence type="ECO:0000256" key="2">
    <source>
        <dbReference type="ARBA" id="ARBA00022980"/>
    </source>
</evidence>
<evidence type="ECO:0000313" key="4">
    <source>
        <dbReference type="EMBL" id="GAG13485.1"/>
    </source>
</evidence>
<dbReference type="CDD" id="cd00392">
    <property type="entry name" value="Ribosomal_L13"/>
    <property type="match status" value="1"/>
</dbReference>
<keyword evidence="2" id="KW-0689">Ribosomal protein</keyword>
<dbReference type="HAMAP" id="MF_01366">
    <property type="entry name" value="Ribosomal_uL13"/>
    <property type="match status" value="1"/>
</dbReference>
<dbReference type="InterPro" id="IPR005822">
    <property type="entry name" value="Ribosomal_uL13"/>
</dbReference>
<proteinExistence type="inferred from homology"/>
<dbReference type="EMBL" id="BARS01021058">
    <property type="protein sequence ID" value="GAG13485.1"/>
    <property type="molecule type" value="Genomic_DNA"/>
</dbReference>
<evidence type="ECO:0000256" key="3">
    <source>
        <dbReference type="ARBA" id="ARBA00023274"/>
    </source>
</evidence>
<sequence length="148" mass="16934">MVNVGTKTFNLKREEIKRKWYVVDASDKILGRLATEIAKKLRGKDKPTFTPHVDCGDFIIIINAEKIKVKGGNKLEDKKYYRHSGYVGNLKVTNLEEMLKKNPEFVIKNAVRGMIPHNTLGRIVLRKLKVYSGPDHPHKAQNPEIIDL</sequence>
<name>X0V5Y8_9ZZZZ</name>
<organism evidence="4">
    <name type="scientific">marine sediment metagenome</name>
    <dbReference type="NCBI Taxonomy" id="412755"/>
    <lineage>
        <taxon>unclassified sequences</taxon>
        <taxon>metagenomes</taxon>
        <taxon>ecological metagenomes</taxon>
    </lineage>
</organism>
<evidence type="ECO:0000256" key="1">
    <source>
        <dbReference type="ARBA" id="ARBA00006227"/>
    </source>
</evidence>
<dbReference type="InterPro" id="IPR005823">
    <property type="entry name" value="Ribosomal_uL13_bac-type"/>
</dbReference>
<dbReference type="Pfam" id="PF00572">
    <property type="entry name" value="Ribosomal_L13"/>
    <property type="match status" value="1"/>
</dbReference>
<dbReference type="PROSITE" id="PS00783">
    <property type="entry name" value="RIBOSOMAL_L13"/>
    <property type="match status" value="1"/>
</dbReference>
<dbReference type="Gene3D" id="3.90.1180.10">
    <property type="entry name" value="Ribosomal protein L13"/>
    <property type="match status" value="1"/>
</dbReference>
<keyword evidence="3" id="KW-0687">Ribonucleoprotein</keyword>
<protein>
    <recommendedName>
        <fullName evidence="5">50S ribosomal protein L13</fullName>
    </recommendedName>
</protein>
<comment type="similarity">
    <text evidence="1">Belongs to the universal ribosomal protein uL13 family.</text>
</comment>
<dbReference type="GO" id="GO:0017148">
    <property type="term" value="P:negative regulation of translation"/>
    <property type="evidence" value="ECO:0007669"/>
    <property type="project" value="TreeGrafter"/>
</dbReference>
<dbReference type="PANTHER" id="PTHR11545:SF2">
    <property type="entry name" value="LARGE RIBOSOMAL SUBUNIT PROTEIN UL13M"/>
    <property type="match status" value="1"/>
</dbReference>
<dbReference type="NCBIfam" id="TIGR01066">
    <property type="entry name" value="rplM_bact"/>
    <property type="match status" value="1"/>
</dbReference>